<dbReference type="Gene3D" id="1.10.10.10">
    <property type="entry name" value="Winged helix-like DNA-binding domain superfamily/Winged helix DNA-binding domain"/>
    <property type="match status" value="1"/>
</dbReference>
<sequence>MKSKKIDTRQNQELIKIRNQRRVLNYILTKGKITIKDLSDELELSVTTIITIIDNLIDYGIVGECGFMPTQRGRRPTCYKINSNFKYIVAIDLGQTSMLVGISNLDGDFLEIKSKTIELTESEVSFSTYLAEVVENLLFNNNISLEEVAMIVIGNVGVVDEKTGCISYAAGTAIWMSQPLKLILEEHFHCPVIVKNDINLSTIGEHKRGVAQDASSFVFFRFDVGAKAGIVLNNELYEGVDGAAGEIGFSVYSFENYDSSGNDRFASKIKIEDKIALNNLVSYAWEEVAQNGEGPLFTYCVATDQKLNIKILGDHFLLDNKANKILTDYIILIGNLIVNVIAVLNVPIVILGGEISYLGEAFLSKLQKYVENNCFFAPEIKYSKMNQHGGLIGAATIGIEQFINSIN</sequence>
<name>A0A7X8C543_9LACT</name>
<dbReference type="Pfam" id="PF00480">
    <property type="entry name" value="ROK"/>
    <property type="match status" value="1"/>
</dbReference>
<organism evidence="6 7">
    <name type="scientific">Globicatella sulfidifaciens</name>
    <dbReference type="NCBI Taxonomy" id="136093"/>
    <lineage>
        <taxon>Bacteria</taxon>
        <taxon>Bacillati</taxon>
        <taxon>Bacillota</taxon>
        <taxon>Bacilli</taxon>
        <taxon>Lactobacillales</taxon>
        <taxon>Aerococcaceae</taxon>
        <taxon>Globicatella</taxon>
    </lineage>
</organism>
<dbReference type="CDD" id="cd00090">
    <property type="entry name" value="HTH_ARSR"/>
    <property type="match status" value="1"/>
</dbReference>
<protein>
    <submittedName>
        <fullName evidence="6">ROK family transcriptional regulator</fullName>
    </submittedName>
</protein>
<comment type="similarity">
    <text evidence="2">Belongs to the ROK (NagC/XylR) family.</text>
</comment>
<dbReference type="Pfam" id="PF13412">
    <property type="entry name" value="HTH_24"/>
    <property type="match status" value="1"/>
</dbReference>
<evidence type="ECO:0000256" key="3">
    <source>
        <dbReference type="ARBA" id="ARBA00022629"/>
    </source>
</evidence>
<keyword evidence="5" id="KW-0812">Transmembrane</keyword>
<dbReference type="GO" id="GO:0042732">
    <property type="term" value="P:D-xylose metabolic process"/>
    <property type="evidence" value="ECO:0007669"/>
    <property type="project" value="UniProtKB-KW"/>
</dbReference>
<evidence type="ECO:0000256" key="1">
    <source>
        <dbReference type="ARBA" id="ARBA00002486"/>
    </source>
</evidence>
<keyword evidence="3" id="KW-0859">Xylose metabolism</keyword>
<dbReference type="RefSeq" id="WP_276649356.1">
    <property type="nucleotide sequence ID" value="NZ_JAAYSM010000324.1"/>
</dbReference>
<reference evidence="6 7" key="1">
    <citation type="journal article" date="2020" name="Biotechnol. Biofuels">
        <title>New insights from the biogas microbiome by comprehensive genome-resolved metagenomics of nearly 1600 species originating from multiple anaerobic digesters.</title>
        <authorList>
            <person name="Campanaro S."/>
            <person name="Treu L."/>
            <person name="Rodriguez-R L.M."/>
            <person name="Kovalovszki A."/>
            <person name="Ziels R.M."/>
            <person name="Maus I."/>
            <person name="Zhu X."/>
            <person name="Kougias P.G."/>
            <person name="Basile A."/>
            <person name="Luo G."/>
            <person name="Schluter A."/>
            <person name="Konstantinidis K.T."/>
            <person name="Angelidaki I."/>
        </authorList>
    </citation>
    <scope>NUCLEOTIDE SEQUENCE [LARGE SCALE GENOMIC DNA]</scope>
    <source>
        <strain evidence="6">AS23ysBPME_34</strain>
    </source>
</reference>
<dbReference type="Gene3D" id="3.30.420.40">
    <property type="match status" value="2"/>
</dbReference>
<gene>
    <name evidence="6" type="ORF">GX355_09440</name>
</gene>
<keyword evidence="5" id="KW-0472">Membrane</keyword>
<dbReference type="InterPro" id="IPR000600">
    <property type="entry name" value="ROK"/>
</dbReference>
<dbReference type="Proteomes" id="UP000541058">
    <property type="component" value="Unassembled WGS sequence"/>
</dbReference>
<dbReference type="SUPFAM" id="SSF53067">
    <property type="entry name" value="Actin-like ATPase domain"/>
    <property type="match status" value="1"/>
</dbReference>
<dbReference type="PANTHER" id="PTHR18964">
    <property type="entry name" value="ROK (REPRESSOR, ORF, KINASE) FAMILY"/>
    <property type="match status" value="1"/>
</dbReference>
<evidence type="ECO:0000256" key="4">
    <source>
        <dbReference type="ARBA" id="ARBA00023125"/>
    </source>
</evidence>
<comment type="function">
    <text evidence="1">Transcriptional repressor of xylose-utilizing enzymes.</text>
</comment>
<dbReference type="SUPFAM" id="SSF46785">
    <property type="entry name" value="Winged helix' DNA-binding domain"/>
    <property type="match status" value="1"/>
</dbReference>
<dbReference type="InterPro" id="IPR036388">
    <property type="entry name" value="WH-like_DNA-bd_sf"/>
</dbReference>
<dbReference type="InterPro" id="IPR011991">
    <property type="entry name" value="ArsR-like_HTH"/>
</dbReference>
<comment type="caution">
    <text evidence="6">The sequence shown here is derived from an EMBL/GenBank/DDBJ whole genome shotgun (WGS) entry which is preliminary data.</text>
</comment>
<dbReference type="PANTHER" id="PTHR18964:SF170">
    <property type="entry name" value="SUGAR KINASE"/>
    <property type="match status" value="1"/>
</dbReference>
<evidence type="ECO:0000256" key="5">
    <source>
        <dbReference type="SAM" id="Phobius"/>
    </source>
</evidence>
<evidence type="ECO:0000256" key="2">
    <source>
        <dbReference type="ARBA" id="ARBA00006479"/>
    </source>
</evidence>
<evidence type="ECO:0000313" key="6">
    <source>
        <dbReference type="EMBL" id="NLJ19073.1"/>
    </source>
</evidence>
<dbReference type="InterPro" id="IPR043129">
    <property type="entry name" value="ATPase_NBD"/>
</dbReference>
<keyword evidence="3" id="KW-0119">Carbohydrate metabolism</keyword>
<proteinExistence type="inferred from homology"/>
<dbReference type="CDD" id="cd23763">
    <property type="entry name" value="ASKHA_ATPase_ROK"/>
    <property type="match status" value="1"/>
</dbReference>
<dbReference type="GO" id="GO:0003677">
    <property type="term" value="F:DNA binding"/>
    <property type="evidence" value="ECO:0007669"/>
    <property type="project" value="UniProtKB-KW"/>
</dbReference>
<accession>A0A7X8C543</accession>
<dbReference type="InterPro" id="IPR036390">
    <property type="entry name" value="WH_DNA-bd_sf"/>
</dbReference>
<keyword evidence="5" id="KW-1133">Transmembrane helix</keyword>
<evidence type="ECO:0000313" key="7">
    <source>
        <dbReference type="Proteomes" id="UP000541058"/>
    </source>
</evidence>
<keyword evidence="4" id="KW-0238">DNA-binding</keyword>
<dbReference type="AlphaFoldDB" id="A0A7X8C543"/>
<feature type="transmembrane region" description="Helical" evidence="5">
    <location>
        <begin position="329"/>
        <end position="350"/>
    </location>
</feature>
<dbReference type="EMBL" id="JAAYSM010000324">
    <property type="protein sequence ID" value="NLJ19073.1"/>
    <property type="molecule type" value="Genomic_DNA"/>
</dbReference>